<dbReference type="Pfam" id="PF00072">
    <property type="entry name" value="Response_reg"/>
    <property type="match status" value="1"/>
</dbReference>
<dbReference type="RefSeq" id="WP_217068789.1">
    <property type="nucleotide sequence ID" value="NZ_JAHQCS010000173.1"/>
</dbReference>
<evidence type="ECO:0000256" key="2">
    <source>
        <dbReference type="ARBA" id="ARBA00023125"/>
    </source>
</evidence>
<sequence>MSYWKTVLLVDDEPTTLNGLRKTLELWAEGQTSKVEILCASSGMEAMKILDTRRVHVLLTDIRMPEMTGLALAQLLEKKEDAPVVLIMSAYSEFKYAQKAIQLGVVNYLLKPISKQELIDSVEKAFEVEANREQSGLIKKVVDQNLLQFEDQDHQTASIIKDAINYVNQNLHEKLTLKEVADAVHLNASYFSVLFKEQTNLTFSDYLTRRRLQVAKHLLFTTDIPINDIAEKVGYQTAKYFIKIFKESVGQTPSQYRKEILKQKNH</sequence>
<evidence type="ECO:0000256" key="3">
    <source>
        <dbReference type="ARBA" id="ARBA00023163"/>
    </source>
</evidence>
<dbReference type="SMART" id="SM00342">
    <property type="entry name" value="HTH_ARAC"/>
    <property type="match status" value="1"/>
</dbReference>
<reference evidence="7 8" key="1">
    <citation type="submission" date="2021-06" db="EMBL/GenBank/DDBJ databases">
        <title>Bacillus sp. RD4P76, an endophyte from a halophyte.</title>
        <authorList>
            <person name="Sun J.-Q."/>
        </authorList>
    </citation>
    <scope>NUCLEOTIDE SEQUENCE [LARGE SCALE GENOMIC DNA]</scope>
    <source>
        <strain evidence="7 8">CGMCC 1.15917</strain>
    </source>
</reference>
<dbReference type="PROSITE" id="PS00041">
    <property type="entry name" value="HTH_ARAC_FAMILY_1"/>
    <property type="match status" value="1"/>
</dbReference>
<keyword evidence="3" id="KW-0804">Transcription</keyword>
<dbReference type="InterPro" id="IPR018062">
    <property type="entry name" value="HTH_AraC-typ_CS"/>
</dbReference>
<evidence type="ECO:0000256" key="4">
    <source>
        <dbReference type="PROSITE-ProRule" id="PRU00169"/>
    </source>
</evidence>
<dbReference type="SMART" id="SM00448">
    <property type="entry name" value="REC"/>
    <property type="match status" value="1"/>
</dbReference>
<dbReference type="PANTHER" id="PTHR43280">
    <property type="entry name" value="ARAC-FAMILY TRANSCRIPTIONAL REGULATOR"/>
    <property type="match status" value="1"/>
</dbReference>
<keyword evidence="1" id="KW-0805">Transcription regulation</keyword>
<evidence type="ECO:0000313" key="7">
    <source>
        <dbReference type="EMBL" id="MBU9714318.1"/>
    </source>
</evidence>
<gene>
    <name evidence="7" type="ORF">KS419_21490</name>
</gene>
<feature type="domain" description="HTH araC/xylS-type" evidence="5">
    <location>
        <begin position="161"/>
        <end position="259"/>
    </location>
</feature>
<organism evidence="7 8">
    <name type="scientific">Evansella tamaricis</name>
    <dbReference type="NCBI Taxonomy" id="2069301"/>
    <lineage>
        <taxon>Bacteria</taxon>
        <taxon>Bacillati</taxon>
        <taxon>Bacillota</taxon>
        <taxon>Bacilli</taxon>
        <taxon>Bacillales</taxon>
        <taxon>Bacillaceae</taxon>
        <taxon>Evansella</taxon>
    </lineage>
</organism>
<keyword evidence="2" id="KW-0238">DNA-binding</keyword>
<dbReference type="InterPro" id="IPR018060">
    <property type="entry name" value="HTH_AraC"/>
</dbReference>
<evidence type="ECO:0000313" key="8">
    <source>
        <dbReference type="Proteomes" id="UP000784880"/>
    </source>
</evidence>
<dbReference type="CDD" id="cd17536">
    <property type="entry name" value="REC_YesN-like"/>
    <property type="match status" value="1"/>
</dbReference>
<dbReference type="InterPro" id="IPR001789">
    <property type="entry name" value="Sig_transdc_resp-reg_receiver"/>
</dbReference>
<proteinExistence type="predicted"/>
<dbReference type="EMBL" id="JAHQCS010000173">
    <property type="protein sequence ID" value="MBU9714318.1"/>
    <property type="molecule type" value="Genomic_DNA"/>
</dbReference>
<keyword evidence="4" id="KW-0597">Phosphoprotein</keyword>
<dbReference type="Proteomes" id="UP000784880">
    <property type="component" value="Unassembled WGS sequence"/>
</dbReference>
<evidence type="ECO:0000256" key="1">
    <source>
        <dbReference type="ARBA" id="ARBA00023015"/>
    </source>
</evidence>
<keyword evidence="8" id="KW-1185">Reference proteome</keyword>
<dbReference type="PROSITE" id="PS50110">
    <property type="entry name" value="RESPONSE_REGULATORY"/>
    <property type="match status" value="1"/>
</dbReference>
<dbReference type="PANTHER" id="PTHR43280:SF2">
    <property type="entry name" value="HTH-TYPE TRANSCRIPTIONAL REGULATOR EXSA"/>
    <property type="match status" value="1"/>
</dbReference>
<accession>A0ABS6JL86</accession>
<evidence type="ECO:0000259" key="6">
    <source>
        <dbReference type="PROSITE" id="PS50110"/>
    </source>
</evidence>
<evidence type="ECO:0000259" key="5">
    <source>
        <dbReference type="PROSITE" id="PS01124"/>
    </source>
</evidence>
<comment type="caution">
    <text evidence="7">The sequence shown here is derived from an EMBL/GenBank/DDBJ whole genome shotgun (WGS) entry which is preliminary data.</text>
</comment>
<dbReference type="Pfam" id="PF12833">
    <property type="entry name" value="HTH_18"/>
    <property type="match status" value="1"/>
</dbReference>
<dbReference type="PROSITE" id="PS01124">
    <property type="entry name" value="HTH_ARAC_FAMILY_2"/>
    <property type="match status" value="1"/>
</dbReference>
<protein>
    <submittedName>
        <fullName evidence="7">Response regulator</fullName>
    </submittedName>
</protein>
<feature type="modified residue" description="4-aspartylphosphate" evidence="4">
    <location>
        <position position="61"/>
    </location>
</feature>
<name>A0ABS6JL86_9BACI</name>
<feature type="domain" description="Response regulatory" evidence="6">
    <location>
        <begin position="6"/>
        <end position="126"/>
    </location>
</feature>